<reference evidence="2 3" key="1">
    <citation type="journal article" date="2018" name="BMC Genomics">
        <title>Comparative genome analyses reveal sequence features reflecting distinct modes of host-adaptation between dicot and monocot powdery mildew.</title>
        <authorList>
            <person name="Wu Y."/>
            <person name="Ma X."/>
            <person name="Pan Z."/>
            <person name="Kale S.D."/>
            <person name="Song Y."/>
            <person name="King H."/>
            <person name="Zhang Q."/>
            <person name="Presley C."/>
            <person name="Deng X."/>
            <person name="Wei C.I."/>
            <person name="Xiao S."/>
        </authorList>
    </citation>
    <scope>NUCLEOTIDE SEQUENCE [LARGE SCALE GENOMIC DNA]</scope>
    <source>
        <strain evidence="2">UMSG1</strain>
    </source>
</reference>
<proteinExistence type="predicted"/>
<feature type="region of interest" description="Disordered" evidence="1">
    <location>
        <begin position="610"/>
        <end position="632"/>
    </location>
</feature>
<dbReference type="InterPro" id="IPR032675">
    <property type="entry name" value="LRR_dom_sf"/>
</dbReference>
<feature type="compositionally biased region" description="Acidic residues" evidence="1">
    <location>
        <begin position="29"/>
        <end position="45"/>
    </location>
</feature>
<organism evidence="2 3">
    <name type="scientific">Golovinomyces cichoracearum</name>
    <dbReference type="NCBI Taxonomy" id="62708"/>
    <lineage>
        <taxon>Eukaryota</taxon>
        <taxon>Fungi</taxon>
        <taxon>Dikarya</taxon>
        <taxon>Ascomycota</taxon>
        <taxon>Pezizomycotina</taxon>
        <taxon>Leotiomycetes</taxon>
        <taxon>Erysiphales</taxon>
        <taxon>Erysiphaceae</taxon>
        <taxon>Golovinomyces</taxon>
    </lineage>
</organism>
<feature type="compositionally biased region" description="Basic and acidic residues" evidence="1">
    <location>
        <begin position="65"/>
        <end position="79"/>
    </location>
</feature>
<feature type="compositionally biased region" description="Basic and acidic residues" evidence="1">
    <location>
        <begin position="46"/>
        <end position="55"/>
    </location>
</feature>
<evidence type="ECO:0000313" key="2">
    <source>
        <dbReference type="EMBL" id="RKF74412.1"/>
    </source>
</evidence>
<sequence>MSTVAGRRIARRTRTKPIISYAESSSTENDLDLDSTDDLDFDENQDLQRRSDHDIAPQLRTVCRSRRDSIKRPRLDAHRRANSHVYESRPMSKKRRHVSGPELTSSKNHSAIKPTSEVIPPWQSLPYHIFVQIFTFASYPLYDENTFQPLVSGRWLLSVARMCRAFVEPALTVLYSSPPLVPMVKAHMLVDLLKRDPTSLAFKYRQKVVSLQIEVSQVAEYILRGSGYIDLFSLVRDLPRLLDLEFYHQKDMMPYRDLDATIKWTYPDSIFNALEWIDPDADHQRGDKTMICRLRSWRWSSRLAGKRWPLEKIIQVHMKPSFRSLRKIAFVNYQVPSLKEDEEDPNHEKILAEALNILPNLEYLIFESSTLLNSNLLPLLPKNLLYLELINCWEVTSDDLAEFLITHGQRLRNLTLNHNQSLNLAFLMILGHACPGLEIFRMNLMYFNIHSSYRDSEPLYDHLLLPGQVPVWPKKIQTIELTQLRKWETKAAEMFFSSLLDSAADMPDLRRLSIQAILNVGWRDRASFRDRWVGSLNRVFKRNSEPPRSAYTLRASAPRRSSLSTLRTSSSCSDTQAFKSSEYEVVLNENFPRRSRRTIVRAIPCGRYVESSTPEDSESEKTQGKVEKKLPHADRMRRRLTRELNILRDTGGIDLNTIVSSSPEMLQSCHLSYPPIDDSSHPTSDSVKSCQFIQGMCESVEVRIDNLRPVENQVTEADFLDDEVSGDEDWNSEGDEGQWAFEGIINHV</sequence>
<dbReference type="PANTHER" id="PTHR34755">
    <property type="entry name" value="SERINE/ARGININE REPETITIVE MATRIX PROTEIN 3-RELATED"/>
    <property type="match status" value="1"/>
</dbReference>
<gene>
    <name evidence="2" type="ORF">GcM1_239035</name>
</gene>
<protein>
    <submittedName>
        <fullName evidence="2">Uncharacterized protein</fullName>
    </submittedName>
</protein>
<feature type="region of interest" description="Disordered" evidence="1">
    <location>
        <begin position="20"/>
        <end position="111"/>
    </location>
</feature>
<dbReference type="InterPro" id="IPR052109">
    <property type="entry name" value="SRRM_Domain-Containing"/>
</dbReference>
<dbReference type="SUPFAM" id="SSF52047">
    <property type="entry name" value="RNI-like"/>
    <property type="match status" value="1"/>
</dbReference>
<evidence type="ECO:0000256" key="1">
    <source>
        <dbReference type="SAM" id="MobiDB-lite"/>
    </source>
</evidence>
<dbReference type="Proteomes" id="UP000285326">
    <property type="component" value="Unassembled WGS sequence"/>
</dbReference>
<accession>A0A420IIU4</accession>
<dbReference type="AlphaFoldDB" id="A0A420IIU4"/>
<evidence type="ECO:0000313" key="3">
    <source>
        <dbReference type="Proteomes" id="UP000285326"/>
    </source>
</evidence>
<dbReference type="Gene3D" id="3.80.10.10">
    <property type="entry name" value="Ribonuclease Inhibitor"/>
    <property type="match status" value="1"/>
</dbReference>
<name>A0A420IIU4_9PEZI</name>
<feature type="compositionally biased region" description="Basic and acidic residues" evidence="1">
    <location>
        <begin position="619"/>
        <end position="632"/>
    </location>
</feature>
<dbReference type="EMBL" id="MCBS01023977">
    <property type="protein sequence ID" value="RKF74412.1"/>
    <property type="molecule type" value="Genomic_DNA"/>
</dbReference>
<dbReference type="PANTHER" id="PTHR34755:SF4">
    <property type="entry name" value="F-BOX DOMAIN-CONTAINING PROTEIN"/>
    <property type="match status" value="1"/>
</dbReference>
<comment type="caution">
    <text evidence="2">The sequence shown here is derived from an EMBL/GenBank/DDBJ whole genome shotgun (WGS) entry which is preliminary data.</text>
</comment>